<keyword evidence="4" id="KW-0804">Transcription</keyword>
<dbReference type="InterPro" id="IPR036388">
    <property type="entry name" value="WH-like_DNA-bd_sf"/>
</dbReference>
<evidence type="ECO:0000256" key="1">
    <source>
        <dbReference type="ARBA" id="ARBA00009437"/>
    </source>
</evidence>
<reference evidence="6 7" key="1">
    <citation type="submission" date="2018-04" db="EMBL/GenBank/DDBJ databases">
        <title>Genomic Encyclopedia of Type Strains, Phase IV (KMG-IV): sequencing the most valuable type-strain genomes for metagenomic binning, comparative biology and taxonomic classification.</title>
        <authorList>
            <person name="Goeker M."/>
        </authorList>
    </citation>
    <scope>NUCLEOTIDE SEQUENCE [LARGE SCALE GENOMIC DNA]</scope>
    <source>
        <strain evidence="6 7">DSM 10065</strain>
    </source>
</reference>
<dbReference type="PRINTS" id="PR00039">
    <property type="entry name" value="HTHLYSR"/>
</dbReference>
<sequence length="298" mass="33194">MRYILPMELRQLRYFTTLAEELNFTRAAERLHISQPPLSAQIAQLEEELGVKLFHRNSRKVELTEAGASFLRDVRVIQNRLKEATLRVQHIDAGLAGRIEVGLSGSHFLGPLPGLIGQLAVSHPDIRVILNEMAPNDQLDALREHRIDVSISRQSVEDDLLCSRRLWPDPLLVALPPGHRLAASTRIRLDELAGERFVMLRRETSTFAERIFRACAAHGFSPTVEQTVAEVPAQLSLVMAGLGIALVPTSTSAYQPHALAFRPLDEPGLEASVHAVMRKDKHKAALETFITRLSRHSG</sequence>
<feature type="domain" description="HTH lysR-type" evidence="5">
    <location>
        <begin position="7"/>
        <end position="64"/>
    </location>
</feature>
<dbReference type="InterPro" id="IPR005119">
    <property type="entry name" value="LysR_subst-bd"/>
</dbReference>
<dbReference type="SUPFAM" id="SSF53850">
    <property type="entry name" value="Periplasmic binding protein-like II"/>
    <property type="match status" value="1"/>
</dbReference>
<dbReference type="RefSeq" id="WP_243410789.1">
    <property type="nucleotide sequence ID" value="NZ_JACCEX010000001.1"/>
</dbReference>
<dbReference type="AlphaFoldDB" id="A0A2U1CP12"/>
<dbReference type="Pfam" id="PF00126">
    <property type="entry name" value="HTH_1"/>
    <property type="match status" value="1"/>
</dbReference>
<dbReference type="InterPro" id="IPR036390">
    <property type="entry name" value="WH_DNA-bd_sf"/>
</dbReference>
<evidence type="ECO:0000313" key="7">
    <source>
        <dbReference type="Proteomes" id="UP000246145"/>
    </source>
</evidence>
<accession>A0A2U1CP12</accession>
<gene>
    <name evidence="6" type="ORF">C7440_0014</name>
</gene>
<evidence type="ECO:0000256" key="4">
    <source>
        <dbReference type="ARBA" id="ARBA00023163"/>
    </source>
</evidence>
<dbReference type="GO" id="GO:0003700">
    <property type="term" value="F:DNA-binding transcription factor activity"/>
    <property type="evidence" value="ECO:0007669"/>
    <property type="project" value="InterPro"/>
</dbReference>
<proteinExistence type="inferred from homology"/>
<dbReference type="STRING" id="1231391.GCA_000308195_01636"/>
<dbReference type="FunFam" id="1.10.10.10:FF:000001">
    <property type="entry name" value="LysR family transcriptional regulator"/>
    <property type="match status" value="1"/>
</dbReference>
<keyword evidence="3 6" id="KW-0238">DNA-binding</keyword>
<dbReference type="PROSITE" id="PS50931">
    <property type="entry name" value="HTH_LYSR"/>
    <property type="match status" value="1"/>
</dbReference>
<dbReference type="Gene3D" id="1.10.10.10">
    <property type="entry name" value="Winged helix-like DNA-binding domain superfamily/Winged helix DNA-binding domain"/>
    <property type="match status" value="1"/>
</dbReference>
<name>A0A2U1CP12_9BURK</name>
<dbReference type="EMBL" id="QEKO01000001">
    <property type="protein sequence ID" value="PVY67632.1"/>
    <property type="molecule type" value="Genomic_DNA"/>
</dbReference>
<dbReference type="PANTHER" id="PTHR30346">
    <property type="entry name" value="TRANSCRIPTIONAL DUAL REGULATOR HCAR-RELATED"/>
    <property type="match status" value="1"/>
</dbReference>
<dbReference type="GO" id="GO:0032993">
    <property type="term" value="C:protein-DNA complex"/>
    <property type="evidence" value="ECO:0007669"/>
    <property type="project" value="TreeGrafter"/>
</dbReference>
<dbReference type="SUPFAM" id="SSF46785">
    <property type="entry name" value="Winged helix' DNA-binding domain"/>
    <property type="match status" value="1"/>
</dbReference>
<protein>
    <submittedName>
        <fullName evidence="6">DNA-binding transcriptional LysR family regulator</fullName>
    </submittedName>
</protein>
<evidence type="ECO:0000259" key="5">
    <source>
        <dbReference type="PROSITE" id="PS50931"/>
    </source>
</evidence>
<evidence type="ECO:0000256" key="3">
    <source>
        <dbReference type="ARBA" id="ARBA00023125"/>
    </source>
</evidence>
<organism evidence="6 7">
    <name type="scientific">Pusillimonas noertemannii</name>
    <dbReference type="NCBI Taxonomy" id="305977"/>
    <lineage>
        <taxon>Bacteria</taxon>
        <taxon>Pseudomonadati</taxon>
        <taxon>Pseudomonadota</taxon>
        <taxon>Betaproteobacteria</taxon>
        <taxon>Burkholderiales</taxon>
        <taxon>Alcaligenaceae</taxon>
        <taxon>Pusillimonas</taxon>
    </lineage>
</organism>
<dbReference type="InterPro" id="IPR000847">
    <property type="entry name" value="LysR_HTH_N"/>
</dbReference>
<dbReference type="CDD" id="cd08414">
    <property type="entry name" value="PBP2_LTTR_aromatics_like"/>
    <property type="match status" value="1"/>
</dbReference>
<evidence type="ECO:0000313" key="6">
    <source>
        <dbReference type="EMBL" id="PVY67632.1"/>
    </source>
</evidence>
<dbReference type="Pfam" id="PF03466">
    <property type="entry name" value="LysR_substrate"/>
    <property type="match status" value="1"/>
</dbReference>
<keyword evidence="7" id="KW-1185">Reference proteome</keyword>
<dbReference type="Proteomes" id="UP000246145">
    <property type="component" value="Unassembled WGS sequence"/>
</dbReference>
<comment type="similarity">
    <text evidence="1">Belongs to the LysR transcriptional regulatory family.</text>
</comment>
<comment type="caution">
    <text evidence="6">The sequence shown here is derived from an EMBL/GenBank/DDBJ whole genome shotgun (WGS) entry which is preliminary data.</text>
</comment>
<dbReference type="Gene3D" id="3.40.190.10">
    <property type="entry name" value="Periplasmic binding protein-like II"/>
    <property type="match status" value="2"/>
</dbReference>
<dbReference type="GO" id="GO:0003677">
    <property type="term" value="F:DNA binding"/>
    <property type="evidence" value="ECO:0007669"/>
    <property type="project" value="UniProtKB-KW"/>
</dbReference>
<dbReference type="PANTHER" id="PTHR30346:SF0">
    <property type="entry name" value="HCA OPERON TRANSCRIPTIONAL ACTIVATOR HCAR"/>
    <property type="match status" value="1"/>
</dbReference>
<keyword evidence="2" id="KW-0805">Transcription regulation</keyword>
<evidence type="ECO:0000256" key="2">
    <source>
        <dbReference type="ARBA" id="ARBA00023015"/>
    </source>
</evidence>